<keyword evidence="1" id="KW-0732">Signal</keyword>
<accession>A0A395SXE1</accession>
<proteinExistence type="predicted"/>
<feature type="chain" id="PRO_5017384456" description="Hydrophobin" evidence="1">
    <location>
        <begin position="16"/>
        <end position="98"/>
    </location>
</feature>
<dbReference type="AlphaFoldDB" id="A0A395SXE1"/>
<comment type="caution">
    <text evidence="2">The sequence shown here is derived from an EMBL/GenBank/DDBJ whole genome shotgun (WGS) entry which is preliminary data.</text>
</comment>
<organism evidence="2 3">
    <name type="scientific">Fusarium longipes</name>
    <dbReference type="NCBI Taxonomy" id="694270"/>
    <lineage>
        <taxon>Eukaryota</taxon>
        <taxon>Fungi</taxon>
        <taxon>Dikarya</taxon>
        <taxon>Ascomycota</taxon>
        <taxon>Pezizomycotina</taxon>
        <taxon>Sordariomycetes</taxon>
        <taxon>Hypocreomycetidae</taxon>
        <taxon>Hypocreales</taxon>
        <taxon>Nectriaceae</taxon>
        <taxon>Fusarium</taxon>
    </lineage>
</organism>
<keyword evidence="3" id="KW-1185">Reference proteome</keyword>
<evidence type="ECO:0000313" key="2">
    <source>
        <dbReference type="EMBL" id="RGP77133.1"/>
    </source>
</evidence>
<evidence type="ECO:0000313" key="3">
    <source>
        <dbReference type="Proteomes" id="UP000266234"/>
    </source>
</evidence>
<reference evidence="2 3" key="1">
    <citation type="journal article" date="2018" name="PLoS Pathog.">
        <title>Evolution of structural diversity of trichothecenes, a family of toxins produced by plant pathogenic and entomopathogenic fungi.</title>
        <authorList>
            <person name="Proctor R.H."/>
            <person name="McCormick S.P."/>
            <person name="Kim H.S."/>
            <person name="Cardoza R.E."/>
            <person name="Stanley A.M."/>
            <person name="Lindo L."/>
            <person name="Kelly A."/>
            <person name="Brown D.W."/>
            <person name="Lee T."/>
            <person name="Vaughan M.M."/>
            <person name="Alexander N.J."/>
            <person name="Busman M."/>
            <person name="Gutierrez S."/>
        </authorList>
    </citation>
    <scope>NUCLEOTIDE SEQUENCE [LARGE SCALE GENOMIC DNA]</scope>
    <source>
        <strain evidence="2 3">NRRL 20695</strain>
    </source>
</reference>
<dbReference type="EMBL" id="PXOG01000100">
    <property type="protein sequence ID" value="RGP77133.1"/>
    <property type="molecule type" value="Genomic_DNA"/>
</dbReference>
<evidence type="ECO:0000256" key="1">
    <source>
        <dbReference type="SAM" id="SignalP"/>
    </source>
</evidence>
<protein>
    <recommendedName>
        <fullName evidence="4">Hydrophobin</fullName>
    </recommendedName>
</protein>
<feature type="signal peptide" evidence="1">
    <location>
        <begin position="1"/>
        <end position="15"/>
    </location>
</feature>
<name>A0A395SXE1_9HYPO</name>
<evidence type="ECO:0008006" key="4">
    <source>
        <dbReference type="Google" id="ProtNLM"/>
    </source>
</evidence>
<sequence length="98" mass="10320">MKATVILTLPILALAAATPQKVEERQLGILDNLPLNTECLRKIVNIDQCLPNVGTVTGNPFIVGDILGCASDLTEAAYKLLLGAALGCIRLPGLPVKE</sequence>
<gene>
    <name evidence="2" type="ORF">FLONG3_4648</name>
</gene>
<dbReference type="OrthoDB" id="5105637at2759"/>
<dbReference type="Proteomes" id="UP000266234">
    <property type="component" value="Unassembled WGS sequence"/>
</dbReference>